<dbReference type="InterPro" id="IPR012338">
    <property type="entry name" value="Beta-lactam/transpept-like"/>
</dbReference>
<keyword evidence="3" id="KW-1185">Reference proteome</keyword>
<organism evidence="2 3">
    <name type="scientific">Thiomicrorhabdus heinhorstiae</name>
    <dbReference type="NCBI Taxonomy" id="2748010"/>
    <lineage>
        <taxon>Bacteria</taxon>
        <taxon>Pseudomonadati</taxon>
        <taxon>Pseudomonadota</taxon>
        <taxon>Gammaproteobacteria</taxon>
        <taxon>Thiotrichales</taxon>
        <taxon>Piscirickettsiaceae</taxon>
        <taxon>Thiomicrorhabdus</taxon>
    </lineage>
</organism>
<dbReference type="Pfam" id="PF00144">
    <property type="entry name" value="Beta-lactamase"/>
    <property type="match status" value="1"/>
</dbReference>
<accession>A0ABS0BT40</accession>
<dbReference type="InterPro" id="IPR001466">
    <property type="entry name" value="Beta-lactam-related"/>
</dbReference>
<reference evidence="2 3" key="1">
    <citation type="submission" date="2020-11" db="EMBL/GenBank/DDBJ databases">
        <title>Sulfur oxidizing isolate from Hospital Hole Sinkhole.</title>
        <authorList>
            <person name="Scott K.M."/>
        </authorList>
    </citation>
    <scope>NUCLEOTIDE SEQUENCE [LARGE SCALE GENOMIC DNA]</scope>
    <source>
        <strain evidence="2 3">HH1</strain>
    </source>
</reference>
<proteinExistence type="predicted"/>
<dbReference type="Proteomes" id="UP001193680">
    <property type="component" value="Unassembled WGS sequence"/>
</dbReference>
<name>A0ABS0BT40_9GAMM</name>
<dbReference type="InterPro" id="IPR050789">
    <property type="entry name" value="Diverse_Enzym_Activities"/>
</dbReference>
<protein>
    <submittedName>
        <fullName evidence="2">Serine hydrolase</fullName>
    </submittedName>
</protein>
<dbReference type="GO" id="GO:0016787">
    <property type="term" value="F:hydrolase activity"/>
    <property type="evidence" value="ECO:0007669"/>
    <property type="project" value="UniProtKB-KW"/>
</dbReference>
<comment type="caution">
    <text evidence="2">The sequence shown here is derived from an EMBL/GenBank/DDBJ whole genome shotgun (WGS) entry which is preliminary data.</text>
</comment>
<evidence type="ECO:0000313" key="2">
    <source>
        <dbReference type="EMBL" id="MBF6057013.1"/>
    </source>
</evidence>
<keyword evidence="2" id="KW-0378">Hydrolase</keyword>
<dbReference type="RefSeq" id="WP_194947364.1">
    <property type="nucleotide sequence ID" value="NZ_JACBGI020000001.1"/>
</dbReference>
<dbReference type="PANTHER" id="PTHR43283">
    <property type="entry name" value="BETA-LACTAMASE-RELATED"/>
    <property type="match status" value="1"/>
</dbReference>
<feature type="domain" description="Beta-lactamase-related" evidence="1">
    <location>
        <begin position="74"/>
        <end position="338"/>
    </location>
</feature>
<sequence>MKFGIHQLTPVVNFVSKIPFFAAFVIALLSLNGCGGEPIGSTPGTDLTVEQQLTAELDQVQSDRDFTLLVESNNGTQYVYNRGSSTPETVYRSASTSKMVTSAIILSLVQDGILSLEDHPQDYLDFWPTSGSHADITLRQLLDFTSGITQEDICMNNPFADFASCVEKILNQNSTIPVPGSEFYYSGTHMQVAALMAIRAGGFADWQEVFNFFKSQTQLFPNATYDLPSAGNPRVAGGMHWQANEYLDFLKALYLGDILSPTLLTEMTLDQISAASIAYSPIESWSPQKDWHYGLGLWIECDTVPFNCPSTTRVSSAGAYGAYPFMDFANQYFGIVALEAPLGNSEEGYLIWNPVKTELSQWAESNAN</sequence>
<dbReference type="EMBL" id="JACBGI020000001">
    <property type="protein sequence ID" value="MBF6057013.1"/>
    <property type="molecule type" value="Genomic_DNA"/>
</dbReference>
<evidence type="ECO:0000259" key="1">
    <source>
        <dbReference type="Pfam" id="PF00144"/>
    </source>
</evidence>
<dbReference type="SUPFAM" id="SSF56601">
    <property type="entry name" value="beta-lactamase/transpeptidase-like"/>
    <property type="match status" value="1"/>
</dbReference>
<evidence type="ECO:0000313" key="3">
    <source>
        <dbReference type="Proteomes" id="UP001193680"/>
    </source>
</evidence>
<gene>
    <name evidence="2" type="ORF">H8792_001535</name>
</gene>
<dbReference type="Gene3D" id="3.40.710.10">
    <property type="entry name" value="DD-peptidase/beta-lactamase superfamily"/>
    <property type="match status" value="1"/>
</dbReference>